<accession>A0ABU9E6L9</accession>
<sequence>MLTLVAAFSFVAPPLRAQSTLVVEGRAGLSVPTGTAPRAWPDPESGTAAGVHFALRRGAGTYLYLGFSQLHTPCGGERCDGRFTATQWEAGVRLDLRTEGVVPWLRAGVITPSIENAPLGESPGAGLGLSDRGWGGEVGGGLRVPLGERFGLSPGARLVASRVGAGEADPVTLRWIVFDVGLTWGF</sequence>
<dbReference type="Proteomes" id="UP001484239">
    <property type="component" value="Unassembled WGS sequence"/>
</dbReference>
<dbReference type="RefSeq" id="WP_405284806.1">
    <property type="nucleotide sequence ID" value="NZ_CP144380.1"/>
</dbReference>
<gene>
    <name evidence="1" type="ORF">WI372_05310</name>
</gene>
<dbReference type="EMBL" id="JBBHLI010000002">
    <property type="protein sequence ID" value="MEK9500387.1"/>
    <property type="molecule type" value="Genomic_DNA"/>
</dbReference>
<evidence type="ECO:0000313" key="2">
    <source>
        <dbReference type="Proteomes" id="UP001484239"/>
    </source>
</evidence>
<evidence type="ECO:0000313" key="1">
    <source>
        <dbReference type="EMBL" id="MEK9500387.1"/>
    </source>
</evidence>
<reference evidence="1 2" key="1">
    <citation type="submission" date="2024-02" db="EMBL/GenBank/DDBJ databases">
        <title>A novel Gemmatimonadota bacterium.</title>
        <authorList>
            <person name="Du Z.-J."/>
            <person name="Ye Y.-Q."/>
        </authorList>
    </citation>
    <scope>NUCLEOTIDE SEQUENCE [LARGE SCALE GENOMIC DNA]</scope>
    <source>
        <strain evidence="1 2">DH-20</strain>
    </source>
</reference>
<proteinExistence type="predicted"/>
<keyword evidence="2" id="KW-1185">Reference proteome</keyword>
<comment type="caution">
    <text evidence="1">The sequence shown here is derived from an EMBL/GenBank/DDBJ whole genome shotgun (WGS) entry which is preliminary data.</text>
</comment>
<name>A0ABU9E6L9_9BACT</name>
<protein>
    <submittedName>
        <fullName evidence="1">Uncharacterized protein</fullName>
    </submittedName>
</protein>
<organism evidence="1 2">
    <name type="scientific">Gaopeijia maritima</name>
    <dbReference type="NCBI Taxonomy" id="3119007"/>
    <lineage>
        <taxon>Bacteria</taxon>
        <taxon>Pseudomonadati</taxon>
        <taxon>Gemmatimonadota</taxon>
        <taxon>Longimicrobiia</taxon>
        <taxon>Gaopeijiales</taxon>
        <taxon>Gaopeijiaceae</taxon>
        <taxon>Gaopeijia</taxon>
    </lineage>
</organism>